<dbReference type="InterPro" id="IPR027417">
    <property type="entry name" value="P-loop_NTPase"/>
</dbReference>
<name>A0A7X0VFP5_9BACL</name>
<dbReference type="AlphaFoldDB" id="A0A7X0VFP5"/>
<dbReference type="EMBL" id="JACJVP010000025">
    <property type="protein sequence ID" value="MBB6672265.1"/>
    <property type="molecule type" value="Genomic_DNA"/>
</dbReference>
<sequence>MTNAVAPTLYTAFGLRIISEFCLPELPQTTARAGEADVAIKTGDLSEAWNEYGAQDDYYAFIDGRFLFYVPEVAIYSIQGGKEIIVSPLTGAEEKSIRIYLLGTCMGAILMQRKTLPLHGSAVVINGQAYAFVGESGAGKSTLAAAFLNRGYPLLTDDVIAVSLGADGSPPVVIPAYPQQKLWQESIEQLGMESDGYRHLYLSKYAIPVASGFAATSVPLAGIFELTKTEGEEVKLSRYQGLERLAILRLHTYRHFLISHLAGEQWHFSTVAGIASRVDLYRLQRPSAGFSVHELVGQVLLAVLEGEKVMQG</sequence>
<protein>
    <submittedName>
        <fullName evidence="1">Aldolase</fullName>
    </submittedName>
</protein>
<accession>A0A7X0VFP5</accession>
<reference evidence="1 2" key="1">
    <citation type="submission" date="2020-08" db="EMBL/GenBank/DDBJ databases">
        <title>Cohnella phylogeny.</title>
        <authorList>
            <person name="Dunlap C."/>
        </authorList>
    </citation>
    <scope>NUCLEOTIDE SEQUENCE [LARGE SCALE GENOMIC DNA]</scope>
    <source>
        <strain evidence="1 2">DSM 28246</strain>
    </source>
</reference>
<proteinExistence type="predicted"/>
<organism evidence="1 2">
    <name type="scientific">Cohnella nanjingensis</name>
    <dbReference type="NCBI Taxonomy" id="1387779"/>
    <lineage>
        <taxon>Bacteria</taxon>
        <taxon>Bacillati</taxon>
        <taxon>Bacillota</taxon>
        <taxon>Bacilli</taxon>
        <taxon>Bacillales</taxon>
        <taxon>Paenibacillaceae</taxon>
        <taxon>Cohnella</taxon>
    </lineage>
</organism>
<keyword evidence="2" id="KW-1185">Reference proteome</keyword>
<dbReference type="SUPFAM" id="SSF53795">
    <property type="entry name" value="PEP carboxykinase-like"/>
    <property type="match status" value="1"/>
</dbReference>
<comment type="caution">
    <text evidence="1">The sequence shown here is derived from an EMBL/GenBank/DDBJ whole genome shotgun (WGS) entry which is preliminary data.</text>
</comment>
<evidence type="ECO:0000313" key="1">
    <source>
        <dbReference type="EMBL" id="MBB6672265.1"/>
    </source>
</evidence>
<evidence type="ECO:0000313" key="2">
    <source>
        <dbReference type="Proteomes" id="UP000547209"/>
    </source>
</evidence>
<dbReference type="Gene3D" id="3.40.50.300">
    <property type="entry name" value="P-loop containing nucleotide triphosphate hydrolases"/>
    <property type="match status" value="1"/>
</dbReference>
<dbReference type="Proteomes" id="UP000547209">
    <property type="component" value="Unassembled WGS sequence"/>
</dbReference>
<gene>
    <name evidence="1" type="ORF">H7C19_16410</name>
</gene>
<dbReference type="RefSeq" id="WP_185143727.1">
    <property type="nucleotide sequence ID" value="NZ_JACJVP010000025.1"/>
</dbReference>